<dbReference type="AlphaFoldDB" id="A0A9W8L721"/>
<proteinExistence type="predicted"/>
<protein>
    <submittedName>
        <fullName evidence="2">Uncharacterized protein</fullName>
    </submittedName>
</protein>
<feature type="compositionally biased region" description="Basic residues" evidence="1">
    <location>
        <begin position="1"/>
        <end position="11"/>
    </location>
</feature>
<dbReference type="EMBL" id="JANBTX010000009">
    <property type="protein sequence ID" value="KAJ2690649.1"/>
    <property type="molecule type" value="Genomic_DNA"/>
</dbReference>
<accession>A0A9W8L721</accession>
<dbReference type="Pfam" id="PF09495">
    <property type="entry name" value="DUF2462"/>
    <property type="match status" value="1"/>
</dbReference>
<dbReference type="OrthoDB" id="5239630at2759"/>
<sequence length="105" mass="11021">MAQGKNLKKKLTITPKAKGAGGSSSSSSKSHGSSLGAPLRKGRVVKTTKKTDVAKHNKLQKKLAANMTASLEQAMAVKAGAVGKLTIMKDAQSKGKSLEVKKRKY</sequence>
<name>A0A9W8L721_9FUNG</name>
<gene>
    <name evidence="2" type="ORF">IWW39_000591</name>
</gene>
<dbReference type="InterPro" id="IPR019034">
    <property type="entry name" value="UPF0390"/>
</dbReference>
<evidence type="ECO:0000313" key="2">
    <source>
        <dbReference type="EMBL" id="KAJ2690649.1"/>
    </source>
</evidence>
<organism evidence="2 3">
    <name type="scientific">Coemansia spiralis</name>
    <dbReference type="NCBI Taxonomy" id="417178"/>
    <lineage>
        <taxon>Eukaryota</taxon>
        <taxon>Fungi</taxon>
        <taxon>Fungi incertae sedis</taxon>
        <taxon>Zoopagomycota</taxon>
        <taxon>Kickxellomycotina</taxon>
        <taxon>Kickxellomycetes</taxon>
        <taxon>Kickxellales</taxon>
        <taxon>Kickxellaceae</taxon>
        <taxon>Coemansia</taxon>
    </lineage>
</organism>
<feature type="compositionally biased region" description="Low complexity" evidence="1">
    <location>
        <begin position="23"/>
        <end position="37"/>
    </location>
</feature>
<reference evidence="2" key="1">
    <citation type="submission" date="2022-07" db="EMBL/GenBank/DDBJ databases">
        <title>Phylogenomic reconstructions and comparative analyses of Kickxellomycotina fungi.</title>
        <authorList>
            <person name="Reynolds N.K."/>
            <person name="Stajich J.E."/>
            <person name="Barry K."/>
            <person name="Grigoriev I.V."/>
            <person name="Crous P."/>
            <person name="Smith M.E."/>
        </authorList>
    </citation>
    <scope>NUCLEOTIDE SEQUENCE</scope>
    <source>
        <strain evidence="2">CBS 109367</strain>
    </source>
</reference>
<dbReference type="Proteomes" id="UP001151516">
    <property type="component" value="Unassembled WGS sequence"/>
</dbReference>
<evidence type="ECO:0000313" key="3">
    <source>
        <dbReference type="Proteomes" id="UP001151516"/>
    </source>
</evidence>
<comment type="caution">
    <text evidence="2">The sequence shown here is derived from an EMBL/GenBank/DDBJ whole genome shotgun (WGS) entry which is preliminary data.</text>
</comment>
<feature type="region of interest" description="Disordered" evidence="1">
    <location>
        <begin position="1"/>
        <end position="50"/>
    </location>
</feature>
<keyword evidence="3" id="KW-1185">Reference proteome</keyword>
<evidence type="ECO:0000256" key="1">
    <source>
        <dbReference type="SAM" id="MobiDB-lite"/>
    </source>
</evidence>